<keyword evidence="8" id="KW-0326">Glycosidase</keyword>
<feature type="compositionally biased region" description="Basic residues" evidence="10">
    <location>
        <begin position="369"/>
        <end position="380"/>
    </location>
</feature>
<feature type="domain" description="HhH-GPD" evidence="11">
    <location>
        <begin position="133"/>
        <end position="303"/>
    </location>
</feature>
<evidence type="ECO:0000313" key="12">
    <source>
        <dbReference type="EMBL" id="CAK0786066.1"/>
    </source>
</evidence>
<evidence type="ECO:0000256" key="1">
    <source>
        <dbReference type="ARBA" id="ARBA00010679"/>
    </source>
</evidence>
<evidence type="ECO:0000256" key="4">
    <source>
        <dbReference type="ARBA" id="ARBA00022801"/>
    </source>
</evidence>
<keyword evidence="4" id="KW-0378">Hydrolase</keyword>
<dbReference type="SUPFAM" id="SSF48150">
    <property type="entry name" value="DNA-glycosylase"/>
    <property type="match status" value="1"/>
</dbReference>
<protein>
    <recommendedName>
        <fullName evidence="2">DNA-(apurinic or apyrimidinic site) lyase</fullName>
        <ecNumber evidence="2">4.2.99.18</ecNumber>
    </recommendedName>
</protein>
<dbReference type="InterPro" id="IPR011257">
    <property type="entry name" value="DNA_glycosylase"/>
</dbReference>
<keyword evidence="3" id="KW-0227">DNA damage</keyword>
<keyword evidence="5" id="KW-0234">DNA repair</keyword>
<dbReference type="GO" id="GO:0005634">
    <property type="term" value="C:nucleus"/>
    <property type="evidence" value="ECO:0007669"/>
    <property type="project" value="TreeGrafter"/>
</dbReference>
<feature type="region of interest" description="Disordered" evidence="10">
    <location>
        <begin position="329"/>
        <end position="432"/>
    </location>
</feature>
<dbReference type="EMBL" id="CAUYUE010000013">
    <property type="protein sequence ID" value="CAK0786066.1"/>
    <property type="molecule type" value="Genomic_DNA"/>
</dbReference>
<dbReference type="SMART" id="SM00478">
    <property type="entry name" value="ENDO3c"/>
    <property type="match status" value="1"/>
</dbReference>
<dbReference type="GO" id="GO:0006285">
    <property type="term" value="P:base-excision repair, AP site formation"/>
    <property type="evidence" value="ECO:0007669"/>
    <property type="project" value="TreeGrafter"/>
</dbReference>
<organism evidence="12 13">
    <name type="scientific">Coccomyxa viridis</name>
    <dbReference type="NCBI Taxonomy" id="1274662"/>
    <lineage>
        <taxon>Eukaryota</taxon>
        <taxon>Viridiplantae</taxon>
        <taxon>Chlorophyta</taxon>
        <taxon>core chlorophytes</taxon>
        <taxon>Trebouxiophyceae</taxon>
        <taxon>Trebouxiophyceae incertae sedis</taxon>
        <taxon>Coccomyxaceae</taxon>
        <taxon>Coccomyxa</taxon>
    </lineage>
</organism>
<comment type="similarity">
    <text evidence="1">Belongs to the type-1 OGG1 family.</text>
</comment>
<gene>
    <name evidence="12" type="ORF">CVIRNUC_009279</name>
</gene>
<reference evidence="12 13" key="1">
    <citation type="submission" date="2023-10" db="EMBL/GenBank/DDBJ databases">
        <authorList>
            <person name="Maclean D."/>
            <person name="Macfadyen A."/>
        </authorList>
    </citation>
    <scope>NUCLEOTIDE SEQUENCE [LARGE SCALE GENOMIC DNA]</scope>
</reference>
<dbReference type="Gene3D" id="1.10.1670.10">
    <property type="entry name" value="Helix-hairpin-Helix base-excision DNA repair enzymes (C-terminal)"/>
    <property type="match status" value="1"/>
</dbReference>
<accession>A0AAV1IHB5</accession>
<dbReference type="AlphaFoldDB" id="A0AAV1IHB5"/>
<keyword evidence="6" id="KW-0456">Lyase</keyword>
<dbReference type="PANTHER" id="PTHR10242:SF2">
    <property type="entry name" value="N-GLYCOSYLASE_DNA LYASE"/>
    <property type="match status" value="1"/>
</dbReference>
<dbReference type="Pfam" id="PF00730">
    <property type="entry name" value="HhH-GPD"/>
    <property type="match status" value="1"/>
</dbReference>
<dbReference type="Gene3D" id="1.10.340.30">
    <property type="entry name" value="Hypothetical protein, domain 2"/>
    <property type="match status" value="1"/>
</dbReference>
<comment type="catalytic activity">
    <reaction evidence="9">
        <text>2'-deoxyribonucleotide-(2'-deoxyribose 5'-phosphate)-2'-deoxyribonucleotide-DNA = a 3'-end 2'-deoxyribonucleotide-(2,3-dehydro-2,3-deoxyribose 5'-phosphate)-DNA + a 5'-end 5'-phospho-2'-deoxyribonucleoside-DNA + H(+)</text>
        <dbReference type="Rhea" id="RHEA:66592"/>
        <dbReference type="Rhea" id="RHEA-COMP:13180"/>
        <dbReference type="Rhea" id="RHEA-COMP:16897"/>
        <dbReference type="Rhea" id="RHEA-COMP:17067"/>
        <dbReference type="ChEBI" id="CHEBI:15378"/>
        <dbReference type="ChEBI" id="CHEBI:136412"/>
        <dbReference type="ChEBI" id="CHEBI:157695"/>
        <dbReference type="ChEBI" id="CHEBI:167181"/>
        <dbReference type="EC" id="4.2.99.18"/>
    </reaction>
</comment>
<dbReference type="Pfam" id="PF07934">
    <property type="entry name" value="OGG_N"/>
    <property type="match status" value="1"/>
</dbReference>
<evidence type="ECO:0000259" key="11">
    <source>
        <dbReference type="SMART" id="SM00478"/>
    </source>
</evidence>
<dbReference type="SUPFAM" id="SSF55945">
    <property type="entry name" value="TATA-box binding protein-like"/>
    <property type="match status" value="1"/>
</dbReference>
<evidence type="ECO:0000256" key="5">
    <source>
        <dbReference type="ARBA" id="ARBA00023204"/>
    </source>
</evidence>
<evidence type="ECO:0000256" key="8">
    <source>
        <dbReference type="ARBA" id="ARBA00023295"/>
    </source>
</evidence>
<proteinExistence type="inferred from homology"/>
<evidence type="ECO:0000256" key="7">
    <source>
        <dbReference type="ARBA" id="ARBA00023268"/>
    </source>
</evidence>
<comment type="caution">
    <text evidence="12">The sequence shown here is derived from an EMBL/GenBank/DDBJ whole genome shotgun (WGS) entry which is preliminary data.</text>
</comment>
<sequence>MMSASEASNAREWRSLAMPKKELCLAFTLPTGQSFRWRKTGDDVYTGVVHKRVVQMRQQEDDAEYKVLARGEDALPGEDAAVLRDYFNAGTSLGQLAQLWAKTDPRFRNVHPYFPGARVLRQDPVECLFQFVCSSNNHISRIHGMVERLCRAYGTPLPVVDQAAAADLPEDLAFYAFPTLEQLQEATDDGLRAEGFGYRAKFIVGSVGMLMGKQEGGATWLQGLRDVPYLEASEALCSLPGVGPKVAACVCLFSLDKHAAIPVDTHVWQLAARYYTPHLKGKTLTKQLMTAVESALQDKFGSHAGWAHNTLFISELASQRHVLPAHLHPGARGKAARRGSAPVQDAGAEAELSEPATPPQLLSRGQRGATRRSSAKRSARVKPESKHEAEDADAPHLCSHDQPSPSGTAAEAVKDEPSDERSNMGEGGEGYKAALDLLKEGFTLKAEGSEPSARVTELVEVAAMDAFTAVRPADLSPKTPLAEGEGTGEQRAAPKGKRRSKKARQTD</sequence>
<evidence type="ECO:0000256" key="2">
    <source>
        <dbReference type="ARBA" id="ARBA00012720"/>
    </source>
</evidence>
<dbReference type="GO" id="GO:0006289">
    <property type="term" value="P:nucleotide-excision repair"/>
    <property type="evidence" value="ECO:0007669"/>
    <property type="project" value="InterPro"/>
</dbReference>
<dbReference type="GO" id="GO:0003684">
    <property type="term" value="F:damaged DNA binding"/>
    <property type="evidence" value="ECO:0007669"/>
    <property type="project" value="InterPro"/>
</dbReference>
<name>A0AAV1IHB5_9CHLO</name>
<dbReference type="Proteomes" id="UP001314263">
    <property type="component" value="Unassembled WGS sequence"/>
</dbReference>
<dbReference type="InterPro" id="IPR003265">
    <property type="entry name" value="HhH-GPD_domain"/>
</dbReference>
<dbReference type="EC" id="4.2.99.18" evidence="2"/>
<evidence type="ECO:0000313" key="13">
    <source>
        <dbReference type="Proteomes" id="UP001314263"/>
    </source>
</evidence>
<dbReference type="InterPro" id="IPR012904">
    <property type="entry name" value="OGG_N"/>
</dbReference>
<dbReference type="PANTHER" id="PTHR10242">
    <property type="entry name" value="8-OXOGUANINE DNA GLYCOSYLASE"/>
    <property type="match status" value="1"/>
</dbReference>
<keyword evidence="7" id="KW-0511">Multifunctional enzyme</keyword>
<dbReference type="GO" id="GO:0034039">
    <property type="term" value="F:8-oxo-7,8-dihydroguanine DNA N-glycosylase activity"/>
    <property type="evidence" value="ECO:0007669"/>
    <property type="project" value="TreeGrafter"/>
</dbReference>
<dbReference type="InterPro" id="IPR052054">
    <property type="entry name" value="Oxidative_DNA_repair_enzyme"/>
</dbReference>
<dbReference type="InterPro" id="IPR023170">
    <property type="entry name" value="HhH_base_excis_C"/>
</dbReference>
<feature type="region of interest" description="Disordered" evidence="10">
    <location>
        <begin position="469"/>
        <end position="507"/>
    </location>
</feature>
<dbReference type="CDD" id="cd00056">
    <property type="entry name" value="ENDO3c"/>
    <property type="match status" value="1"/>
</dbReference>
<evidence type="ECO:0000256" key="9">
    <source>
        <dbReference type="ARBA" id="ARBA00044632"/>
    </source>
</evidence>
<evidence type="ECO:0000256" key="10">
    <source>
        <dbReference type="SAM" id="MobiDB-lite"/>
    </source>
</evidence>
<evidence type="ECO:0000256" key="6">
    <source>
        <dbReference type="ARBA" id="ARBA00023239"/>
    </source>
</evidence>
<feature type="compositionally biased region" description="Basic residues" evidence="10">
    <location>
        <begin position="494"/>
        <end position="507"/>
    </location>
</feature>
<dbReference type="GO" id="GO:0140078">
    <property type="term" value="F:class I DNA-(apurinic or apyrimidinic site) endonuclease activity"/>
    <property type="evidence" value="ECO:0007669"/>
    <property type="project" value="UniProtKB-EC"/>
</dbReference>
<feature type="compositionally biased region" description="Basic and acidic residues" evidence="10">
    <location>
        <begin position="412"/>
        <end position="423"/>
    </location>
</feature>
<keyword evidence="13" id="KW-1185">Reference proteome</keyword>
<dbReference type="Gene3D" id="3.30.310.40">
    <property type="match status" value="1"/>
</dbReference>
<evidence type="ECO:0000256" key="3">
    <source>
        <dbReference type="ARBA" id="ARBA00022763"/>
    </source>
</evidence>